<dbReference type="AlphaFoldDB" id="A0A0Q5W010"/>
<accession>A0A0Q5W010</accession>
<evidence type="ECO:0000256" key="1">
    <source>
        <dbReference type="SAM" id="SignalP"/>
    </source>
</evidence>
<name>A0A0Q5W010_DROER</name>
<feature type="chain" id="PRO_5006266348" evidence="1">
    <location>
        <begin position="17"/>
        <end position="72"/>
    </location>
</feature>
<dbReference type="KEGG" id="der:26526781"/>
<evidence type="ECO:0000313" key="2">
    <source>
        <dbReference type="EMBL" id="KQS62570.1"/>
    </source>
</evidence>
<proteinExistence type="predicted"/>
<evidence type="ECO:0000313" key="3">
    <source>
        <dbReference type="Proteomes" id="UP000008711"/>
    </source>
</evidence>
<sequence>MIVVLIMLFNAVGGHGKCPSGKQWNPVAKMCIKYYFGSYIYNYKKGEARLLKIMTTNFEVIPDKTLKNIKIK</sequence>
<feature type="signal peptide" evidence="1">
    <location>
        <begin position="1"/>
        <end position="16"/>
    </location>
</feature>
<reference evidence="2 3" key="2">
    <citation type="journal article" date="2008" name="Bioinformatics">
        <title>Assembly reconciliation.</title>
        <authorList>
            <person name="Zimin A.V."/>
            <person name="Smith D.R."/>
            <person name="Sutton G."/>
            <person name="Yorke J.A."/>
        </authorList>
    </citation>
    <scope>NUCLEOTIDE SEQUENCE [LARGE SCALE GENOMIC DNA]</scope>
    <source>
        <strain evidence="2 3">TSC#14021-0224.01</strain>
    </source>
</reference>
<gene>
    <name evidence="2" type="primary">Dere\GG26957</name>
    <name evidence="2" type="synonym">GG26957</name>
    <name evidence="2" type="ORF">Dere_GG26957</name>
</gene>
<dbReference type="EMBL" id="CH954179">
    <property type="protein sequence ID" value="KQS62570.1"/>
    <property type="molecule type" value="Genomic_DNA"/>
</dbReference>
<dbReference type="Proteomes" id="UP000008711">
    <property type="component" value="Unassembled WGS sequence"/>
</dbReference>
<dbReference type="OrthoDB" id="7827522at2759"/>
<protein>
    <submittedName>
        <fullName evidence="2">Uncharacterized protein</fullName>
    </submittedName>
</protein>
<reference evidence="2 3" key="1">
    <citation type="journal article" date="2007" name="Nature">
        <title>Evolution of genes and genomes on the Drosophila phylogeny.</title>
        <authorList>
            <consortium name="Drosophila 12 Genomes Consortium"/>
            <person name="Clark A.G."/>
            <person name="Eisen M.B."/>
            <person name="Smith D.R."/>
            <person name="Bergman C.M."/>
            <person name="Oliver B."/>
            <person name="Markow T.A."/>
            <person name="Kaufman T.C."/>
            <person name="Kellis M."/>
            <person name="Gelbart W."/>
            <person name="Iyer V.N."/>
            <person name="Pollard D.A."/>
            <person name="Sackton T.B."/>
            <person name="Larracuente A.M."/>
            <person name="Singh N.D."/>
            <person name="Abad J.P."/>
            <person name="Abt D.N."/>
            <person name="Adryan B."/>
            <person name="Aguade M."/>
            <person name="Akashi H."/>
            <person name="Anderson W.W."/>
            <person name="Aquadro C.F."/>
            <person name="Ardell D.H."/>
            <person name="Arguello R."/>
            <person name="Artieri C.G."/>
            <person name="Barbash D.A."/>
            <person name="Barker D."/>
            <person name="Barsanti P."/>
            <person name="Batterham P."/>
            <person name="Batzoglou S."/>
            <person name="Begun D."/>
            <person name="Bhutkar A."/>
            <person name="Blanco E."/>
            <person name="Bosak S.A."/>
            <person name="Bradley R.K."/>
            <person name="Brand A.D."/>
            <person name="Brent M.R."/>
            <person name="Brooks A.N."/>
            <person name="Brown R.H."/>
            <person name="Butlin R.K."/>
            <person name="Caggese C."/>
            <person name="Calvi B.R."/>
            <person name="Bernardo de Carvalho A."/>
            <person name="Caspi A."/>
            <person name="Castrezana S."/>
            <person name="Celniker S.E."/>
            <person name="Chang J.L."/>
            <person name="Chapple C."/>
            <person name="Chatterji S."/>
            <person name="Chinwalla A."/>
            <person name="Civetta A."/>
            <person name="Clifton S.W."/>
            <person name="Comeron J.M."/>
            <person name="Costello J.C."/>
            <person name="Coyne J.A."/>
            <person name="Daub J."/>
            <person name="David R.G."/>
            <person name="Delcher A.L."/>
            <person name="Delehaunty K."/>
            <person name="Do C.B."/>
            <person name="Ebling H."/>
            <person name="Edwards K."/>
            <person name="Eickbush T."/>
            <person name="Evans J.D."/>
            <person name="Filipski A."/>
            <person name="Findeiss S."/>
            <person name="Freyhult E."/>
            <person name="Fulton L."/>
            <person name="Fulton R."/>
            <person name="Garcia A.C."/>
            <person name="Gardiner A."/>
            <person name="Garfield D.A."/>
            <person name="Garvin B.E."/>
            <person name="Gibson G."/>
            <person name="Gilbert D."/>
            <person name="Gnerre S."/>
            <person name="Godfrey J."/>
            <person name="Good R."/>
            <person name="Gotea V."/>
            <person name="Gravely B."/>
            <person name="Greenberg A.J."/>
            <person name="Griffiths-Jones S."/>
            <person name="Gross S."/>
            <person name="Guigo R."/>
            <person name="Gustafson E.A."/>
            <person name="Haerty W."/>
            <person name="Hahn M.W."/>
            <person name="Halligan D.L."/>
            <person name="Halpern A.L."/>
            <person name="Halter G.M."/>
            <person name="Han M.V."/>
            <person name="Heger A."/>
            <person name="Hillier L."/>
            <person name="Hinrichs A.S."/>
            <person name="Holmes I."/>
            <person name="Hoskins R.A."/>
            <person name="Hubisz M.J."/>
            <person name="Hultmark D."/>
            <person name="Huntley M.A."/>
            <person name="Jaffe D.B."/>
            <person name="Jagadeeshan S."/>
            <person name="Jeck W.R."/>
            <person name="Johnson J."/>
            <person name="Jones C.D."/>
            <person name="Jordan W.C."/>
            <person name="Karpen G.H."/>
            <person name="Kataoka E."/>
            <person name="Keightley P.D."/>
            <person name="Kheradpour P."/>
            <person name="Kirkness E.F."/>
            <person name="Koerich L.B."/>
            <person name="Kristiansen K."/>
            <person name="Kudrna D."/>
            <person name="Kulathinal R.J."/>
            <person name="Kumar S."/>
            <person name="Kwok R."/>
            <person name="Lander E."/>
            <person name="Langley C.H."/>
            <person name="Lapoint R."/>
            <person name="Lazzaro B.P."/>
            <person name="Lee S.J."/>
            <person name="Levesque L."/>
            <person name="Li R."/>
            <person name="Lin C.F."/>
            <person name="Lin M.F."/>
            <person name="Lindblad-Toh K."/>
            <person name="Llopart A."/>
            <person name="Long M."/>
            <person name="Low L."/>
            <person name="Lozovsky E."/>
            <person name="Lu J."/>
            <person name="Luo M."/>
            <person name="Machado C.A."/>
            <person name="Makalowski W."/>
            <person name="Marzo M."/>
            <person name="Matsuda M."/>
            <person name="Matzkin L."/>
            <person name="McAllister B."/>
            <person name="McBride C.S."/>
            <person name="McKernan B."/>
            <person name="McKernan K."/>
            <person name="Mendez-Lago M."/>
            <person name="Minx P."/>
            <person name="Mollenhauer M.U."/>
            <person name="Montooth K."/>
            <person name="Mount S.M."/>
            <person name="Mu X."/>
            <person name="Myers E."/>
            <person name="Negre B."/>
            <person name="Newfeld S."/>
            <person name="Nielsen R."/>
            <person name="Noor M.A."/>
            <person name="O'Grady P."/>
            <person name="Pachter L."/>
            <person name="Papaceit M."/>
            <person name="Parisi M.J."/>
            <person name="Parisi M."/>
            <person name="Parts L."/>
            <person name="Pedersen J.S."/>
            <person name="Pesole G."/>
            <person name="Phillippy A.M."/>
            <person name="Ponting C.P."/>
            <person name="Pop M."/>
            <person name="Porcelli D."/>
            <person name="Powell J.R."/>
            <person name="Prohaska S."/>
            <person name="Pruitt K."/>
            <person name="Puig M."/>
            <person name="Quesneville H."/>
            <person name="Ram K.R."/>
            <person name="Rand D."/>
            <person name="Rasmussen M.D."/>
            <person name="Reed L.K."/>
            <person name="Reenan R."/>
            <person name="Reily A."/>
            <person name="Remington K.A."/>
            <person name="Rieger T.T."/>
            <person name="Ritchie M.G."/>
            <person name="Robin C."/>
            <person name="Rogers Y.H."/>
            <person name="Rohde C."/>
            <person name="Rozas J."/>
            <person name="Rubenfield M.J."/>
            <person name="Ruiz A."/>
            <person name="Russo S."/>
            <person name="Salzberg S.L."/>
            <person name="Sanchez-Gracia A."/>
            <person name="Saranga D.J."/>
            <person name="Sato H."/>
            <person name="Schaeffer S.W."/>
            <person name="Schatz M.C."/>
            <person name="Schlenke T."/>
            <person name="Schwartz R."/>
            <person name="Segarra C."/>
            <person name="Singh R.S."/>
            <person name="Sirot L."/>
            <person name="Sirota M."/>
            <person name="Sisneros N.B."/>
            <person name="Smith C.D."/>
            <person name="Smith T.F."/>
            <person name="Spieth J."/>
            <person name="Stage D.E."/>
            <person name="Stark A."/>
            <person name="Stephan W."/>
            <person name="Strausberg R.L."/>
            <person name="Strempel S."/>
            <person name="Sturgill D."/>
            <person name="Sutton G."/>
            <person name="Sutton G.G."/>
            <person name="Tao W."/>
            <person name="Teichmann S."/>
            <person name="Tobari Y.N."/>
            <person name="Tomimura Y."/>
            <person name="Tsolas J.M."/>
            <person name="Valente V.L."/>
            <person name="Venter E."/>
            <person name="Venter J.C."/>
            <person name="Vicario S."/>
            <person name="Vieira F.G."/>
            <person name="Vilella A.J."/>
            <person name="Villasante A."/>
            <person name="Walenz B."/>
            <person name="Wang J."/>
            <person name="Wasserman M."/>
            <person name="Watts T."/>
            <person name="Wilson D."/>
            <person name="Wilson R.K."/>
            <person name="Wing R.A."/>
            <person name="Wolfner M.F."/>
            <person name="Wong A."/>
            <person name="Wong G.K."/>
            <person name="Wu C.I."/>
            <person name="Wu G."/>
            <person name="Yamamoto D."/>
            <person name="Yang H.P."/>
            <person name="Yang S.P."/>
            <person name="Yorke J.A."/>
            <person name="Yoshida K."/>
            <person name="Zdobnov E."/>
            <person name="Zhang P."/>
            <person name="Zhang Y."/>
            <person name="Zimin A.V."/>
            <person name="Baldwin J."/>
            <person name="Abdouelleil A."/>
            <person name="Abdulkadir J."/>
            <person name="Abebe A."/>
            <person name="Abera B."/>
            <person name="Abreu J."/>
            <person name="Acer S.C."/>
            <person name="Aftuck L."/>
            <person name="Alexander A."/>
            <person name="An P."/>
            <person name="Anderson E."/>
            <person name="Anderson S."/>
            <person name="Arachi H."/>
            <person name="Azer M."/>
            <person name="Bachantsang P."/>
            <person name="Barry A."/>
            <person name="Bayul T."/>
            <person name="Berlin A."/>
            <person name="Bessette D."/>
            <person name="Bloom T."/>
            <person name="Blye J."/>
            <person name="Boguslavskiy L."/>
            <person name="Bonnet C."/>
            <person name="Boukhgalter B."/>
            <person name="Bourzgui I."/>
            <person name="Brown A."/>
            <person name="Cahill P."/>
            <person name="Channer S."/>
            <person name="Cheshatsang Y."/>
            <person name="Chuda L."/>
            <person name="Citroen M."/>
            <person name="Collymore A."/>
            <person name="Cooke P."/>
            <person name="Costello M."/>
            <person name="D'Aco K."/>
            <person name="Daza R."/>
            <person name="De Haan G."/>
            <person name="DeGray S."/>
            <person name="DeMaso C."/>
            <person name="Dhargay N."/>
            <person name="Dooley K."/>
            <person name="Dooley E."/>
            <person name="Doricent M."/>
            <person name="Dorje P."/>
            <person name="Dorjee K."/>
            <person name="Dupes A."/>
            <person name="Elong R."/>
            <person name="Falk J."/>
            <person name="Farina A."/>
            <person name="Faro S."/>
            <person name="Ferguson D."/>
            <person name="Fisher S."/>
            <person name="Foley C.D."/>
            <person name="Franke A."/>
            <person name="Friedrich D."/>
            <person name="Gadbois L."/>
            <person name="Gearin G."/>
            <person name="Gearin C.R."/>
            <person name="Giannoukos G."/>
            <person name="Goode T."/>
            <person name="Graham J."/>
            <person name="Grandbois E."/>
            <person name="Grewal S."/>
            <person name="Gyaltsen K."/>
            <person name="Hafez N."/>
            <person name="Hagos B."/>
            <person name="Hall J."/>
            <person name="Henson C."/>
            <person name="Hollinger A."/>
            <person name="Honan T."/>
            <person name="Huard M.D."/>
            <person name="Hughes L."/>
            <person name="Hurhula B."/>
            <person name="Husby M.E."/>
            <person name="Kamat A."/>
            <person name="Kanga B."/>
            <person name="Kashin S."/>
            <person name="Khazanovich D."/>
            <person name="Kisner P."/>
            <person name="Lance K."/>
            <person name="Lara M."/>
            <person name="Lee W."/>
            <person name="Lennon N."/>
            <person name="Letendre F."/>
            <person name="LeVine R."/>
            <person name="Lipovsky A."/>
            <person name="Liu X."/>
            <person name="Liu J."/>
            <person name="Liu S."/>
            <person name="Lokyitsang T."/>
            <person name="Lokyitsang Y."/>
            <person name="Lubonja R."/>
            <person name="Lui A."/>
            <person name="MacDonald P."/>
            <person name="Magnisalis V."/>
            <person name="Maru K."/>
            <person name="Matthews C."/>
            <person name="McCusker W."/>
            <person name="McDonough S."/>
            <person name="Mehta T."/>
            <person name="Meldrim J."/>
            <person name="Meneus L."/>
            <person name="Mihai O."/>
            <person name="Mihalev A."/>
            <person name="Mihova T."/>
            <person name="Mittelman R."/>
            <person name="Mlenga V."/>
            <person name="Montmayeur A."/>
            <person name="Mulrain L."/>
            <person name="Navidi A."/>
            <person name="Naylor J."/>
            <person name="Negash T."/>
            <person name="Nguyen T."/>
            <person name="Nguyen N."/>
            <person name="Nicol R."/>
            <person name="Norbu C."/>
            <person name="Norbu N."/>
            <person name="Novod N."/>
            <person name="O'Neill B."/>
            <person name="Osman S."/>
            <person name="Markiewicz E."/>
            <person name="Oyono O.L."/>
            <person name="Patti C."/>
            <person name="Phunkhang P."/>
            <person name="Pierre F."/>
            <person name="Priest M."/>
            <person name="Raghuraman S."/>
            <person name="Rege F."/>
            <person name="Reyes R."/>
            <person name="Rise C."/>
            <person name="Rogov P."/>
            <person name="Ross K."/>
            <person name="Ryan E."/>
            <person name="Settipalli S."/>
            <person name="Shea T."/>
            <person name="Sherpa N."/>
            <person name="Shi L."/>
            <person name="Shih D."/>
            <person name="Sparrow T."/>
            <person name="Spaulding J."/>
            <person name="Stalker J."/>
            <person name="Stange-Thomann N."/>
            <person name="Stavropoulos S."/>
            <person name="Stone C."/>
            <person name="Strader C."/>
            <person name="Tesfaye S."/>
            <person name="Thomson T."/>
            <person name="Thoulutsang Y."/>
            <person name="Thoulutsang D."/>
            <person name="Topham K."/>
            <person name="Topping I."/>
            <person name="Tsamla T."/>
            <person name="Vassiliev H."/>
            <person name="Vo A."/>
            <person name="Wangchuk T."/>
            <person name="Wangdi T."/>
            <person name="Weiand M."/>
            <person name="Wilkinson J."/>
            <person name="Wilson A."/>
            <person name="Yadav S."/>
            <person name="Young G."/>
            <person name="Yu Q."/>
            <person name="Zembek L."/>
            <person name="Zhong D."/>
            <person name="Zimmer A."/>
            <person name="Zwirko Z."/>
            <person name="Jaffe D.B."/>
            <person name="Alvarez P."/>
            <person name="Brockman W."/>
            <person name="Butler J."/>
            <person name="Chin C."/>
            <person name="Gnerre S."/>
            <person name="Grabherr M."/>
            <person name="Kleber M."/>
            <person name="Mauceli E."/>
            <person name="MacCallum I."/>
        </authorList>
    </citation>
    <scope>NUCLEOTIDE SEQUENCE [LARGE SCALE GENOMIC DNA]</scope>
    <source>
        <strain evidence="2 3">TSC#14021-0224.01</strain>
    </source>
</reference>
<keyword evidence="1" id="KW-0732">Signal</keyword>
<organism evidence="2 3">
    <name type="scientific">Drosophila erecta</name>
    <name type="common">Fruit fly</name>
    <dbReference type="NCBI Taxonomy" id="7220"/>
    <lineage>
        <taxon>Eukaryota</taxon>
        <taxon>Metazoa</taxon>
        <taxon>Ecdysozoa</taxon>
        <taxon>Arthropoda</taxon>
        <taxon>Hexapoda</taxon>
        <taxon>Insecta</taxon>
        <taxon>Pterygota</taxon>
        <taxon>Neoptera</taxon>
        <taxon>Endopterygota</taxon>
        <taxon>Diptera</taxon>
        <taxon>Brachycera</taxon>
        <taxon>Muscomorpha</taxon>
        <taxon>Ephydroidea</taxon>
        <taxon>Drosophilidae</taxon>
        <taxon>Drosophila</taxon>
        <taxon>Sophophora</taxon>
    </lineage>
</organism>
<keyword evidence="3" id="KW-1185">Reference proteome</keyword>